<dbReference type="InterPro" id="IPR000847">
    <property type="entry name" value="LysR_HTH_N"/>
</dbReference>
<comment type="function">
    <text evidence="1">NodD regulates the expression of the nodABCFE genes which encode other nodulation proteins. NodD is also a negative regulator of its own expression. Binds flavonoids as inducers.</text>
</comment>
<keyword evidence="4" id="KW-0238">DNA-binding</keyword>
<dbReference type="InterPro" id="IPR036388">
    <property type="entry name" value="WH-like_DNA-bd_sf"/>
</dbReference>
<feature type="domain" description="HTH lysR-type" evidence="7">
    <location>
        <begin position="59"/>
        <end position="116"/>
    </location>
</feature>
<keyword evidence="3" id="KW-0805">Transcription regulation</keyword>
<dbReference type="InterPro" id="IPR058163">
    <property type="entry name" value="LysR-type_TF_proteobact-type"/>
</dbReference>
<evidence type="ECO:0000259" key="7">
    <source>
        <dbReference type="PROSITE" id="PS50931"/>
    </source>
</evidence>
<dbReference type="SUPFAM" id="SSF53850">
    <property type="entry name" value="Periplasmic binding protein-like II"/>
    <property type="match status" value="1"/>
</dbReference>
<evidence type="ECO:0000256" key="3">
    <source>
        <dbReference type="ARBA" id="ARBA00023015"/>
    </source>
</evidence>
<accession>A0ABY3RMD8</accession>
<comment type="similarity">
    <text evidence="2">Belongs to the LysR transcriptional regulatory family.</text>
</comment>
<dbReference type="PROSITE" id="PS50931">
    <property type="entry name" value="HTH_LYSR"/>
    <property type="match status" value="1"/>
</dbReference>
<keyword evidence="9" id="KW-1185">Reference proteome</keyword>
<protein>
    <submittedName>
        <fullName evidence="8">LysR family transcriptional regulator</fullName>
    </submittedName>
</protein>
<dbReference type="Proteomes" id="UP001431010">
    <property type="component" value="Chromosome"/>
</dbReference>
<evidence type="ECO:0000313" key="8">
    <source>
        <dbReference type="EMBL" id="UFZ08021.1"/>
    </source>
</evidence>
<dbReference type="Pfam" id="PF00126">
    <property type="entry name" value="HTH_1"/>
    <property type="match status" value="1"/>
</dbReference>
<dbReference type="Pfam" id="PF03466">
    <property type="entry name" value="LysR_substrate"/>
    <property type="match status" value="1"/>
</dbReference>
<dbReference type="InterPro" id="IPR005119">
    <property type="entry name" value="LysR_subst-bd"/>
</dbReference>
<gene>
    <name evidence="8" type="ORF">LQG66_17735</name>
</gene>
<dbReference type="Gene3D" id="3.40.190.290">
    <property type="match status" value="1"/>
</dbReference>
<evidence type="ECO:0000313" key="9">
    <source>
        <dbReference type="Proteomes" id="UP001431010"/>
    </source>
</evidence>
<evidence type="ECO:0000256" key="4">
    <source>
        <dbReference type="ARBA" id="ARBA00023125"/>
    </source>
</evidence>
<dbReference type="Gene3D" id="1.10.10.10">
    <property type="entry name" value="Winged helix-like DNA-binding domain superfamily/Winged helix DNA-binding domain"/>
    <property type="match status" value="1"/>
</dbReference>
<dbReference type="InterPro" id="IPR036390">
    <property type="entry name" value="WH_DNA-bd_sf"/>
</dbReference>
<evidence type="ECO:0000256" key="2">
    <source>
        <dbReference type="ARBA" id="ARBA00009437"/>
    </source>
</evidence>
<dbReference type="PANTHER" id="PTHR30537">
    <property type="entry name" value="HTH-TYPE TRANSCRIPTIONAL REGULATOR"/>
    <property type="match status" value="1"/>
</dbReference>
<keyword evidence="5" id="KW-0804">Transcription</keyword>
<dbReference type="PANTHER" id="PTHR30537:SF3">
    <property type="entry name" value="TRANSCRIPTIONAL REGULATORY PROTEIN"/>
    <property type="match status" value="1"/>
</dbReference>
<dbReference type="EMBL" id="CP088156">
    <property type="protein sequence ID" value="UFZ08021.1"/>
    <property type="molecule type" value="Genomic_DNA"/>
</dbReference>
<dbReference type="RefSeq" id="WP_231327470.1">
    <property type="nucleotide sequence ID" value="NZ_CP088156.1"/>
</dbReference>
<organism evidence="8 9">
    <name type="scientific">Bradyrhizobium ontarionense</name>
    <dbReference type="NCBI Taxonomy" id="2898149"/>
    <lineage>
        <taxon>Bacteria</taxon>
        <taxon>Pseudomonadati</taxon>
        <taxon>Pseudomonadota</taxon>
        <taxon>Alphaproteobacteria</taxon>
        <taxon>Hyphomicrobiales</taxon>
        <taxon>Nitrobacteraceae</taxon>
        <taxon>Bradyrhizobium</taxon>
    </lineage>
</organism>
<evidence type="ECO:0000256" key="1">
    <source>
        <dbReference type="ARBA" id="ARBA00003502"/>
    </source>
</evidence>
<evidence type="ECO:0000256" key="6">
    <source>
        <dbReference type="SAM" id="Phobius"/>
    </source>
</evidence>
<proteinExistence type="inferred from homology"/>
<keyword evidence="6" id="KW-0472">Membrane</keyword>
<reference evidence="8" key="1">
    <citation type="journal article" date="2024" name="Antonie Van Leeuwenhoek">
        <title>Bradyrhizobium ontarionense sp. nov., a novel bacterial symbiont isolated from Aeschynomene indica (Indian jointvetch), harbours photosynthesis, nitrogen fixation and nitrous oxide (N2O) reductase genes.</title>
        <authorList>
            <person name="Bromfield E.S.P."/>
            <person name="Cloutier S."/>
        </authorList>
    </citation>
    <scope>NUCLEOTIDE SEQUENCE</scope>
    <source>
        <strain evidence="8">A19</strain>
    </source>
</reference>
<keyword evidence="6" id="KW-0812">Transmembrane</keyword>
<feature type="transmembrane region" description="Helical" evidence="6">
    <location>
        <begin position="26"/>
        <end position="44"/>
    </location>
</feature>
<dbReference type="SUPFAM" id="SSF46785">
    <property type="entry name" value="Winged helix' DNA-binding domain"/>
    <property type="match status" value="1"/>
</dbReference>
<name>A0ABY3RMD8_9BRAD</name>
<evidence type="ECO:0000256" key="5">
    <source>
        <dbReference type="ARBA" id="ARBA00023163"/>
    </source>
</evidence>
<sequence length="366" mass="40679">MKKEQFRPAINEEACARGDGASLASYLHFFYHCASLALAAVLGTRYKFSMLDKKCTGDIDWEDLRYFAALARHRSLSATARALRVNHATVSRRVAHLETLLGCPLFERRAEGYVLTADGTAVLEEAKIMDSAALSVLRRLDASAELSGLVRLTAGRSLAEGFLIDRLDGLHRRHPGIDLELIGDVRLLSLARREADIALRFGDPKGSELAARRVGTIYFGLYVAAGMHSEADTLARLPLVGFDRDGDSIAEAEWVEQHFPGRRFAFRANSQIAQAAATRAGFGIALLPRYLADNDRKLAEIDCDRPMLERELWLLIRPDLTKVPRVRAVADYLVEIFRRERQHFAGHSHASALEAMDAQPEETPKA</sequence>
<keyword evidence="6" id="KW-1133">Transmembrane helix</keyword>